<gene>
    <name evidence="1" type="ORF">Enr17x_33830</name>
</gene>
<keyword evidence="2" id="KW-1185">Reference proteome</keyword>
<sequence length="532" mass="60589">MRVFDGFIFCLTVILLWGIVPLSESPAVAQSEKKLAPKIDSRHISLRPYRIRIEIAYAPGTRFSPENRLNLQVQLQQIIERSVGEKWTLSKAKQQQSDTPSAVGISENDWLPLPSSVGLSRLHSENILKRYSQQTFDKLFLIAIEPYGIGYQVSGREFDVLSQQLCPLEKQNTYEKAFLADTVFKSIRDLFSSVITIENVNNDLVTVSEQGSQYLTPDPTVCTLEKGFYFQPFFRYLNRDREVKNIQFIPWTYLILEDINRKYATCSLASGLRGILSGSRRRVETLAQHVKPEYPQTKLSLIPRGTSTQTYAGMRVQTSLLNPQEVRQLQTEAKKQKEKNKDAKPITQDYILDESLTNRSGTVTLHTDPQHPLIWLYVRSGKALVANVPYIPGIAPEVSIQIPDDRIRLNVEGELAVLNGELIEAVASLSMEMSRIRKWAKNDEWEKVDEGIRKLEGGISPKQIYQEKLSVIRVSAIEAAQQQKNRAAQSRIASLCRDTADRIDRFLDPSGIIDLKTEIQDLKQLQRQDARR</sequence>
<evidence type="ECO:0000313" key="2">
    <source>
        <dbReference type="Proteomes" id="UP000318313"/>
    </source>
</evidence>
<dbReference type="Proteomes" id="UP000318313">
    <property type="component" value="Chromosome"/>
</dbReference>
<evidence type="ECO:0000313" key="1">
    <source>
        <dbReference type="EMBL" id="QDV51328.1"/>
    </source>
</evidence>
<protein>
    <submittedName>
        <fullName evidence="1">Uncharacterized protein</fullName>
    </submittedName>
</protein>
<dbReference type="KEGG" id="gfm:Enr17x_33830"/>
<dbReference type="EMBL" id="CP037452">
    <property type="protein sequence ID" value="QDV51328.1"/>
    <property type="molecule type" value="Genomic_DNA"/>
</dbReference>
<name>A0A518IE25_9PLAN</name>
<reference evidence="1 2" key="1">
    <citation type="submission" date="2019-03" db="EMBL/GenBank/DDBJ databases">
        <title>Deep-cultivation of Planctomycetes and their phenomic and genomic characterization uncovers novel biology.</title>
        <authorList>
            <person name="Wiegand S."/>
            <person name="Jogler M."/>
            <person name="Boedeker C."/>
            <person name="Pinto D."/>
            <person name="Vollmers J."/>
            <person name="Rivas-Marin E."/>
            <person name="Kohn T."/>
            <person name="Peeters S.H."/>
            <person name="Heuer A."/>
            <person name="Rast P."/>
            <person name="Oberbeckmann S."/>
            <person name="Bunk B."/>
            <person name="Jeske O."/>
            <person name="Meyerdierks A."/>
            <person name="Storesund J.E."/>
            <person name="Kallscheuer N."/>
            <person name="Luecker S."/>
            <person name="Lage O.M."/>
            <person name="Pohl T."/>
            <person name="Merkel B.J."/>
            <person name="Hornburger P."/>
            <person name="Mueller R.-W."/>
            <person name="Bruemmer F."/>
            <person name="Labrenz M."/>
            <person name="Spormann A.M."/>
            <person name="Op den Camp H."/>
            <person name="Overmann J."/>
            <person name="Amann R."/>
            <person name="Jetten M.S.M."/>
            <person name="Mascher T."/>
            <person name="Medema M.H."/>
            <person name="Devos D.P."/>
            <person name="Kaster A.-K."/>
            <person name="Ovreas L."/>
            <person name="Rohde M."/>
            <person name="Galperin M.Y."/>
            <person name="Jogler C."/>
        </authorList>
    </citation>
    <scope>NUCLEOTIDE SEQUENCE [LARGE SCALE GENOMIC DNA]</scope>
    <source>
        <strain evidence="1 2">Enr17</strain>
    </source>
</reference>
<dbReference type="OrthoDB" id="240747at2"/>
<proteinExistence type="predicted"/>
<dbReference type="RefSeq" id="WP_145310480.1">
    <property type="nucleotide sequence ID" value="NZ_CP037452.1"/>
</dbReference>
<accession>A0A518IE25</accession>
<dbReference type="AlphaFoldDB" id="A0A518IE25"/>
<organism evidence="1 2">
    <name type="scientific">Gimesia fumaroli</name>
    <dbReference type="NCBI Taxonomy" id="2527976"/>
    <lineage>
        <taxon>Bacteria</taxon>
        <taxon>Pseudomonadati</taxon>
        <taxon>Planctomycetota</taxon>
        <taxon>Planctomycetia</taxon>
        <taxon>Planctomycetales</taxon>
        <taxon>Planctomycetaceae</taxon>
        <taxon>Gimesia</taxon>
    </lineage>
</organism>